<dbReference type="AlphaFoldDB" id="A0A392S6L8"/>
<dbReference type="Proteomes" id="UP000265520">
    <property type="component" value="Unassembled WGS sequence"/>
</dbReference>
<organism evidence="1 2">
    <name type="scientific">Trifolium medium</name>
    <dbReference type="NCBI Taxonomy" id="97028"/>
    <lineage>
        <taxon>Eukaryota</taxon>
        <taxon>Viridiplantae</taxon>
        <taxon>Streptophyta</taxon>
        <taxon>Embryophyta</taxon>
        <taxon>Tracheophyta</taxon>
        <taxon>Spermatophyta</taxon>
        <taxon>Magnoliopsida</taxon>
        <taxon>eudicotyledons</taxon>
        <taxon>Gunneridae</taxon>
        <taxon>Pentapetalae</taxon>
        <taxon>rosids</taxon>
        <taxon>fabids</taxon>
        <taxon>Fabales</taxon>
        <taxon>Fabaceae</taxon>
        <taxon>Papilionoideae</taxon>
        <taxon>50 kb inversion clade</taxon>
        <taxon>NPAAA clade</taxon>
        <taxon>Hologalegina</taxon>
        <taxon>IRL clade</taxon>
        <taxon>Trifolieae</taxon>
        <taxon>Trifolium</taxon>
    </lineage>
</organism>
<keyword evidence="2" id="KW-1185">Reference proteome</keyword>
<reference evidence="1 2" key="1">
    <citation type="journal article" date="2018" name="Front. Plant Sci.">
        <title>Red Clover (Trifolium pratense) and Zigzag Clover (T. medium) - A Picture of Genomic Similarities and Differences.</title>
        <authorList>
            <person name="Dluhosova J."/>
            <person name="Istvanek J."/>
            <person name="Nedelnik J."/>
            <person name="Repkova J."/>
        </authorList>
    </citation>
    <scope>NUCLEOTIDE SEQUENCE [LARGE SCALE GENOMIC DNA]</scope>
    <source>
        <strain evidence="2">cv. 10/8</strain>
        <tissue evidence="1">Leaf</tissue>
    </source>
</reference>
<feature type="non-terminal residue" evidence="1">
    <location>
        <position position="1"/>
    </location>
</feature>
<evidence type="ECO:0000313" key="1">
    <source>
        <dbReference type="EMBL" id="MCI44478.1"/>
    </source>
</evidence>
<accession>A0A392S6L8</accession>
<evidence type="ECO:0000313" key="2">
    <source>
        <dbReference type="Proteomes" id="UP000265520"/>
    </source>
</evidence>
<dbReference type="EMBL" id="LXQA010331173">
    <property type="protein sequence ID" value="MCI44478.1"/>
    <property type="molecule type" value="Genomic_DNA"/>
</dbReference>
<sequence>QTWINFNMNISWNSEVKWKDYWAIACRCLWYWRNKEVHDENFNRPTYTGQHVLKLTREYRLAANVNNMISETPREAVLIRWKPPEEGWVKLNTDGSCKENGMAGCGA</sequence>
<protein>
    <submittedName>
        <fullName evidence="1">Putative ribonuclease H protein</fullName>
    </submittedName>
</protein>
<name>A0A392S6L8_9FABA</name>
<proteinExistence type="predicted"/>
<comment type="caution">
    <text evidence="1">The sequence shown here is derived from an EMBL/GenBank/DDBJ whole genome shotgun (WGS) entry which is preliminary data.</text>
</comment>